<keyword evidence="2" id="KW-1185">Reference proteome</keyword>
<accession>A0A813FBN3</accession>
<sequence>MELHCELRVTARARASGELCSPLACGLSLEELRDVLGRVFLQVVPGAGAGALEVDVVPQGGAPRCEAFLLRRSLASADDEAEGLSRLQVLRDQVLSGDFDLAVAQARCFFLSLWL</sequence>
<evidence type="ECO:0000313" key="1">
    <source>
        <dbReference type="EMBL" id="CAE8611924.1"/>
    </source>
</evidence>
<dbReference type="Proteomes" id="UP000654075">
    <property type="component" value="Unassembled WGS sequence"/>
</dbReference>
<dbReference type="EMBL" id="CAJNNV010025059">
    <property type="protein sequence ID" value="CAE8611924.1"/>
    <property type="molecule type" value="Genomic_DNA"/>
</dbReference>
<comment type="caution">
    <text evidence="1">The sequence shown here is derived from an EMBL/GenBank/DDBJ whole genome shotgun (WGS) entry which is preliminary data.</text>
</comment>
<proteinExistence type="predicted"/>
<evidence type="ECO:0000313" key="2">
    <source>
        <dbReference type="Proteomes" id="UP000654075"/>
    </source>
</evidence>
<reference evidence="1" key="1">
    <citation type="submission" date="2021-02" db="EMBL/GenBank/DDBJ databases">
        <authorList>
            <person name="Dougan E. K."/>
            <person name="Rhodes N."/>
            <person name="Thang M."/>
            <person name="Chan C."/>
        </authorList>
    </citation>
    <scope>NUCLEOTIDE SEQUENCE</scope>
</reference>
<gene>
    <name evidence="1" type="ORF">PGLA1383_LOCUS29733</name>
</gene>
<protein>
    <submittedName>
        <fullName evidence="1">Uncharacterized protein</fullName>
    </submittedName>
</protein>
<dbReference type="AlphaFoldDB" id="A0A813FBN3"/>
<name>A0A813FBN3_POLGL</name>
<organism evidence="1 2">
    <name type="scientific">Polarella glacialis</name>
    <name type="common">Dinoflagellate</name>
    <dbReference type="NCBI Taxonomy" id="89957"/>
    <lineage>
        <taxon>Eukaryota</taxon>
        <taxon>Sar</taxon>
        <taxon>Alveolata</taxon>
        <taxon>Dinophyceae</taxon>
        <taxon>Suessiales</taxon>
        <taxon>Suessiaceae</taxon>
        <taxon>Polarella</taxon>
    </lineage>
</organism>